<gene>
    <name evidence="1" type="ORF">J42TS3_37870</name>
</gene>
<name>A0ABQ4MFI2_9BACL</name>
<dbReference type="RefSeq" id="WP_213655952.1">
    <property type="nucleotide sequence ID" value="NZ_BOSL01000013.1"/>
</dbReference>
<dbReference type="EMBL" id="BOSL01000013">
    <property type="protein sequence ID" value="GIP54752.1"/>
    <property type="molecule type" value="Genomic_DNA"/>
</dbReference>
<evidence type="ECO:0000313" key="2">
    <source>
        <dbReference type="Proteomes" id="UP000679992"/>
    </source>
</evidence>
<comment type="caution">
    <text evidence="1">The sequence shown here is derived from an EMBL/GenBank/DDBJ whole genome shotgun (WGS) entry which is preliminary data.</text>
</comment>
<sequence length="102" mass="11638">MNKPADCLILHRVYEIGFCEYSTDTTVFIDGESKQFQRYYSNVKPDEAVNYSLAVAVTYVRETIGADAVLVIQSNRSPYVDWQTFNATPYEEDQEVTAHGNE</sequence>
<protein>
    <submittedName>
        <fullName evidence="1">Uncharacterized protein</fullName>
    </submittedName>
</protein>
<keyword evidence="2" id="KW-1185">Reference proteome</keyword>
<proteinExistence type="predicted"/>
<evidence type="ECO:0000313" key="1">
    <source>
        <dbReference type="EMBL" id="GIP54752.1"/>
    </source>
</evidence>
<dbReference type="Proteomes" id="UP000679992">
    <property type="component" value="Unassembled WGS sequence"/>
</dbReference>
<accession>A0ABQ4MFI2</accession>
<organism evidence="1 2">
    <name type="scientific">Paenibacillus vini</name>
    <dbReference type="NCBI Taxonomy" id="1476024"/>
    <lineage>
        <taxon>Bacteria</taxon>
        <taxon>Bacillati</taxon>
        <taxon>Bacillota</taxon>
        <taxon>Bacilli</taxon>
        <taxon>Bacillales</taxon>
        <taxon>Paenibacillaceae</taxon>
        <taxon>Paenibacillus</taxon>
    </lineage>
</organism>
<reference evidence="1 2" key="1">
    <citation type="submission" date="2021-03" db="EMBL/GenBank/DDBJ databases">
        <title>Antimicrobial resistance genes in bacteria isolated from Japanese honey, and their potential for conferring macrolide and lincosamide resistance in the American foulbrood pathogen Paenibacillus larvae.</title>
        <authorList>
            <person name="Okamoto M."/>
            <person name="Kumagai M."/>
            <person name="Kanamori H."/>
            <person name="Takamatsu D."/>
        </authorList>
    </citation>
    <scope>NUCLEOTIDE SEQUENCE [LARGE SCALE GENOMIC DNA]</scope>
    <source>
        <strain evidence="1 2">J42TS3</strain>
    </source>
</reference>